<feature type="transmembrane region" description="Helical" evidence="1">
    <location>
        <begin position="38"/>
        <end position="57"/>
    </location>
</feature>
<dbReference type="Gene3D" id="3.30.1150.10">
    <property type="match status" value="1"/>
</dbReference>
<accession>A0A1I6BNA6</accession>
<keyword evidence="1" id="KW-0472">Membrane</keyword>
<dbReference type="Proteomes" id="UP000199029">
    <property type="component" value="Unassembled WGS sequence"/>
</dbReference>
<keyword evidence="4" id="KW-1185">Reference proteome</keyword>
<dbReference type="STRING" id="1227077.SAMN04515668_4808"/>
<dbReference type="RefSeq" id="WP_143080400.1">
    <property type="nucleotide sequence ID" value="NZ_FOXS01000010.1"/>
</dbReference>
<evidence type="ECO:0000313" key="3">
    <source>
        <dbReference type="EMBL" id="SFQ82422.1"/>
    </source>
</evidence>
<dbReference type="EMBL" id="FOXS01000010">
    <property type="protein sequence ID" value="SFQ82422.1"/>
    <property type="molecule type" value="Genomic_DNA"/>
</dbReference>
<feature type="domain" description="TonB C-terminal" evidence="2">
    <location>
        <begin position="273"/>
        <end position="332"/>
    </location>
</feature>
<keyword evidence="1" id="KW-0812">Transmembrane</keyword>
<evidence type="ECO:0000259" key="2">
    <source>
        <dbReference type="Pfam" id="PF03544"/>
    </source>
</evidence>
<organism evidence="3 4">
    <name type="scientific">Hymenobacter arizonensis</name>
    <name type="common">Siccationidurans arizonensis</name>
    <dbReference type="NCBI Taxonomy" id="1227077"/>
    <lineage>
        <taxon>Bacteria</taxon>
        <taxon>Pseudomonadati</taxon>
        <taxon>Bacteroidota</taxon>
        <taxon>Cytophagia</taxon>
        <taxon>Cytophagales</taxon>
        <taxon>Hymenobacteraceae</taxon>
        <taxon>Hymenobacter</taxon>
    </lineage>
</organism>
<gene>
    <name evidence="3" type="ORF">SAMN04515668_4808</name>
</gene>
<name>A0A1I6BNA6_HYMAR</name>
<evidence type="ECO:0000256" key="1">
    <source>
        <dbReference type="SAM" id="Phobius"/>
    </source>
</evidence>
<sequence length="349" mass="37570">MLFLFAFLGTVTLYYYLPAALSQRLPASLRRPLRAAHQASAALVLAAVLVTCVWWNLRIRYPALFALVVAGSGLAAALRVRLALVAGPWARLTRFQAGLTPWLLPGVFVWGAYRAAGVAYWDATVSVEVATSTGWFSEATTTWVTLSHARGLLFDERLGDAHATPAYPSPPDRYPADFYRADWWAGVRGVSVNADSLTGAAWHPSGSYSFRVVPPGPGPAPPVAPAALPPPAADEHVYTHVEHMPRVLERPGDVVPELSRALAAVLVLPPTAREGRVAVRLVVDKAGEIRHVRIVHGLNAPTDSAVLAAAAHLPRLVPGYLNGHPRNVALTLPDVVVAKPRAWRGHATW</sequence>
<evidence type="ECO:0000313" key="4">
    <source>
        <dbReference type="Proteomes" id="UP000199029"/>
    </source>
</evidence>
<dbReference type="GO" id="GO:0055085">
    <property type="term" value="P:transmembrane transport"/>
    <property type="evidence" value="ECO:0007669"/>
    <property type="project" value="InterPro"/>
</dbReference>
<dbReference type="SUPFAM" id="SSF74653">
    <property type="entry name" value="TolA/TonB C-terminal domain"/>
    <property type="match status" value="1"/>
</dbReference>
<dbReference type="AlphaFoldDB" id="A0A1I6BNA6"/>
<protein>
    <submittedName>
        <fullName evidence="3">TonB protein C-terminal</fullName>
    </submittedName>
</protein>
<proteinExistence type="predicted"/>
<dbReference type="Pfam" id="PF03544">
    <property type="entry name" value="TonB_C"/>
    <property type="match status" value="1"/>
</dbReference>
<feature type="transmembrane region" description="Helical" evidence="1">
    <location>
        <begin position="64"/>
        <end position="84"/>
    </location>
</feature>
<reference evidence="4" key="1">
    <citation type="submission" date="2016-10" db="EMBL/GenBank/DDBJ databases">
        <authorList>
            <person name="Varghese N."/>
            <person name="Submissions S."/>
        </authorList>
    </citation>
    <scope>NUCLEOTIDE SEQUENCE [LARGE SCALE GENOMIC DNA]</scope>
    <source>
        <strain evidence="4">OR362-8,ATCC BAA-1266,JCM 13504</strain>
    </source>
</reference>
<dbReference type="InterPro" id="IPR037682">
    <property type="entry name" value="TonB_C"/>
</dbReference>
<keyword evidence="1" id="KW-1133">Transmembrane helix</keyword>